<keyword evidence="2" id="KW-1185">Reference proteome</keyword>
<accession>A0A2W2E9S9</accession>
<sequence>MIPTCTGGTGFRPSAPRACGDDPMGARAVATTCTCSLRTRGRSPGLRAAQVASRCFAYAEVTPRSWR</sequence>
<gene>
    <name evidence="1" type="ORF">C1I95_12125</name>
</gene>
<evidence type="ECO:0000313" key="2">
    <source>
        <dbReference type="Proteomes" id="UP000248924"/>
    </source>
</evidence>
<reference evidence="1 2" key="1">
    <citation type="submission" date="2018-01" db="EMBL/GenBank/DDBJ databases">
        <title>Draft genome sequence of Jishengella sp. NA12.</title>
        <authorList>
            <person name="Sahin N."/>
            <person name="Ay H."/>
            <person name="Saygin H."/>
        </authorList>
    </citation>
    <scope>NUCLEOTIDE SEQUENCE [LARGE SCALE GENOMIC DNA]</scope>
    <source>
        <strain evidence="1 2">NA12</strain>
    </source>
</reference>
<dbReference type="EMBL" id="POTY01000060">
    <property type="protein sequence ID" value="PZG19201.1"/>
    <property type="molecule type" value="Genomic_DNA"/>
</dbReference>
<organism evidence="1 2">
    <name type="scientific">Micromonospora craterilacus</name>
    <dbReference type="NCBI Taxonomy" id="1655439"/>
    <lineage>
        <taxon>Bacteria</taxon>
        <taxon>Bacillati</taxon>
        <taxon>Actinomycetota</taxon>
        <taxon>Actinomycetes</taxon>
        <taxon>Micromonosporales</taxon>
        <taxon>Micromonosporaceae</taxon>
        <taxon>Micromonospora</taxon>
    </lineage>
</organism>
<evidence type="ECO:0000313" key="1">
    <source>
        <dbReference type="EMBL" id="PZG19201.1"/>
    </source>
</evidence>
<protein>
    <submittedName>
        <fullName evidence="1">Uncharacterized protein</fullName>
    </submittedName>
</protein>
<dbReference type="Proteomes" id="UP000248924">
    <property type="component" value="Unassembled WGS sequence"/>
</dbReference>
<comment type="caution">
    <text evidence="1">The sequence shown here is derived from an EMBL/GenBank/DDBJ whole genome shotgun (WGS) entry which is preliminary data.</text>
</comment>
<proteinExistence type="predicted"/>
<dbReference type="AlphaFoldDB" id="A0A2W2E9S9"/>
<name>A0A2W2E9S9_9ACTN</name>